<name>A0A381ULV5_9ZZZZ</name>
<sequence length="171" mass="19354">MPTRGEFYEDWLSPRRIRQGKVGRARVAGAISFLRKEGECYSAVVDRAGRYAVDWTVGDLAPVERLMLRRLPRSLRVRGILRASARLIRNLHEVAQLDFTVRHGAGVVRLDGSLFCDVREPPGRPLCGFYGGLLKRYFEFFDVSCDVQISRCRGTGESSCELLFDTNHSDS</sequence>
<dbReference type="SUPFAM" id="SSF111126">
    <property type="entry name" value="Ligand-binding domain in the NO signalling and Golgi transport"/>
    <property type="match status" value="1"/>
</dbReference>
<dbReference type="EMBL" id="UINC01006482">
    <property type="protein sequence ID" value="SVA27783.1"/>
    <property type="molecule type" value="Genomic_DNA"/>
</dbReference>
<evidence type="ECO:0008006" key="2">
    <source>
        <dbReference type="Google" id="ProtNLM"/>
    </source>
</evidence>
<dbReference type="InterPro" id="IPR024096">
    <property type="entry name" value="NO_sig/Golgi_transp_ligand-bd"/>
</dbReference>
<evidence type="ECO:0000313" key="1">
    <source>
        <dbReference type="EMBL" id="SVA27783.1"/>
    </source>
</evidence>
<gene>
    <name evidence="1" type="ORF">METZ01_LOCUS80637</name>
</gene>
<protein>
    <recommendedName>
        <fullName evidence="2">4-vinyl reductase 4VR domain-containing protein</fullName>
    </recommendedName>
</protein>
<dbReference type="AlphaFoldDB" id="A0A381ULV5"/>
<organism evidence="1">
    <name type="scientific">marine metagenome</name>
    <dbReference type="NCBI Taxonomy" id="408172"/>
    <lineage>
        <taxon>unclassified sequences</taxon>
        <taxon>metagenomes</taxon>
        <taxon>ecological metagenomes</taxon>
    </lineage>
</organism>
<reference evidence="1" key="1">
    <citation type="submission" date="2018-05" db="EMBL/GenBank/DDBJ databases">
        <authorList>
            <person name="Lanie J.A."/>
            <person name="Ng W.-L."/>
            <person name="Kazmierczak K.M."/>
            <person name="Andrzejewski T.M."/>
            <person name="Davidsen T.M."/>
            <person name="Wayne K.J."/>
            <person name="Tettelin H."/>
            <person name="Glass J.I."/>
            <person name="Rusch D."/>
            <person name="Podicherti R."/>
            <person name="Tsui H.-C.T."/>
            <person name="Winkler M.E."/>
        </authorList>
    </citation>
    <scope>NUCLEOTIDE SEQUENCE</scope>
</reference>
<accession>A0A381ULV5</accession>
<proteinExistence type="predicted"/>